<gene>
    <name evidence="1" type="ORF">JS756_21190</name>
</gene>
<evidence type="ECO:0000313" key="1">
    <source>
        <dbReference type="EMBL" id="MBN0046574.1"/>
    </source>
</evidence>
<comment type="caution">
    <text evidence="1">The sequence shown here is derived from an EMBL/GenBank/DDBJ whole genome shotgun (WGS) entry which is preliminary data.</text>
</comment>
<accession>A0ABS2VU37</accession>
<dbReference type="EMBL" id="JAFFZS010000017">
    <property type="protein sequence ID" value="MBN0046574.1"/>
    <property type="molecule type" value="Genomic_DNA"/>
</dbReference>
<name>A0ABS2VU37_STRAS</name>
<reference evidence="1 2" key="1">
    <citation type="submission" date="2021-02" db="EMBL/GenBank/DDBJ databases">
        <title>Whole genome sequencing of Streptomyces actuosus VRA1.</title>
        <authorList>
            <person name="Sen G."/>
            <person name="Sen A."/>
        </authorList>
    </citation>
    <scope>NUCLEOTIDE SEQUENCE [LARGE SCALE GENOMIC DNA]</scope>
    <source>
        <strain evidence="1 2">VRA1</strain>
    </source>
</reference>
<evidence type="ECO:0000313" key="2">
    <source>
        <dbReference type="Proteomes" id="UP000788262"/>
    </source>
</evidence>
<dbReference type="Proteomes" id="UP000788262">
    <property type="component" value="Unassembled WGS sequence"/>
</dbReference>
<keyword evidence="2" id="KW-1185">Reference proteome</keyword>
<sequence length="243" mass="27064">MNFDDVLAGVEGAEPISGMLEAWRWSPTPRFVFSLALDSKRNCAYQMNVIDHFDQGLVIAVLEFAKDRHLAEEVKDDTPFTVAPGFTTEFHGFDVVVAVPPAVHQYHFGRGNALGEQIIGVFPAYSCEFSGHETLEEAIHRFKRMIRPTVVERPVAPYLRMRYENTRTGSGSLGPSRGFTTTDVLLRELALLEGTVGSFVEWENFRGEVWHVTWDGSWLINGSVSEPLSETAVLSTLGCPESP</sequence>
<protein>
    <submittedName>
        <fullName evidence="1">Uncharacterized protein</fullName>
    </submittedName>
</protein>
<proteinExistence type="predicted"/>
<dbReference type="RefSeq" id="WP_205384726.1">
    <property type="nucleotide sequence ID" value="NZ_JAFFZS010000017.1"/>
</dbReference>
<organism evidence="1 2">
    <name type="scientific">Streptomyces actuosus</name>
    <dbReference type="NCBI Taxonomy" id="1885"/>
    <lineage>
        <taxon>Bacteria</taxon>
        <taxon>Bacillati</taxon>
        <taxon>Actinomycetota</taxon>
        <taxon>Actinomycetes</taxon>
        <taxon>Kitasatosporales</taxon>
        <taxon>Streptomycetaceae</taxon>
        <taxon>Streptomyces</taxon>
    </lineage>
</organism>